<reference evidence="1" key="1">
    <citation type="submission" date="2022-04" db="EMBL/GenBank/DDBJ databases">
        <title>Jade perch genome.</title>
        <authorList>
            <person name="Chao B."/>
        </authorList>
    </citation>
    <scope>NUCLEOTIDE SEQUENCE</scope>
    <source>
        <strain evidence="1">CB-2022</strain>
    </source>
</reference>
<name>A0ACB8VXC7_9TELE</name>
<sequence>MSPRKVQQWLDKERETGCCCRCALSGGRRRVRWRRGGRTISAGTGAQDRRRSAGYRSTLPFFLHSDAERQRLARLLLCGGSQLRSAMPEFVVLYGGHLNETVGIRAVKGKRFFVGGDFCGAFPRRDLHAAVGGTASRLSRLAIRDLGLISHRAETRPLSPPLSLNADWPRSADDRARRKTRLLRPRSFSGRGEKTREPAAAARCCNALDFRF</sequence>
<evidence type="ECO:0000313" key="1">
    <source>
        <dbReference type="EMBL" id="KAI3359587.1"/>
    </source>
</evidence>
<proteinExistence type="predicted"/>
<dbReference type="Proteomes" id="UP000831701">
    <property type="component" value="Chromosome 17"/>
</dbReference>
<organism evidence="1 2">
    <name type="scientific">Scortum barcoo</name>
    <name type="common">barcoo grunter</name>
    <dbReference type="NCBI Taxonomy" id="214431"/>
    <lineage>
        <taxon>Eukaryota</taxon>
        <taxon>Metazoa</taxon>
        <taxon>Chordata</taxon>
        <taxon>Craniata</taxon>
        <taxon>Vertebrata</taxon>
        <taxon>Euteleostomi</taxon>
        <taxon>Actinopterygii</taxon>
        <taxon>Neopterygii</taxon>
        <taxon>Teleostei</taxon>
        <taxon>Neoteleostei</taxon>
        <taxon>Acanthomorphata</taxon>
        <taxon>Eupercaria</taxon>
        <taxon>Centrarchiformes</taxon>
        <taxon>Terapontoidei</taxon>
        <taxon>Terapontidae</taxon>
        <taxon>Scortum</taxon>
    </lineage>
</organism>
<dbReference type="EMBL" id="CM041547">
    <property type="protein sequence ID" value="KAI3359587.1"/>
    <property type="molecule type" value="Genomic_DNA"/>
</dbReference>
<comment type="caution">
    <text evidence="1">The sequence shown here is derived from an EMBL/GenBank/DDBJ whole genome shotgun (WGS) entry which is preliminary data.</text>
</comment>
<gene>
    <name evidence="1" type="ORF">L3Q82_013988</name>
</gene>
<protein>
    <submittedName>
        <fullName evidence="1">Uncharacterized protein</fullName>
    </submittedName>
</protein>
<evidence type="ECO:0000313" key="2">
    <source>
        <dbReference type="Proteomes" id="UP000831701"/>
    </source>
</evidence>
<keyword evidence="2" id="KW-1185">Reference proteome</keyword>
<accession>A0ACB8VXC7</accession>